<dbReference type="RefSeq" id="WP_179260728.1">
    <property type="nucleotide sequence ID" value="NZ_CP058601.1"/>
</dbReference>
<sequence length="101" mass="10486">MGDTKFTLIELHIDGETRFGLGSIGEALPIGGTESVETERETDSDVSAVADEETGGSGKSAVGALVALVVLVGIAIAARKFRGDDEQPDLEAEDEPDVIIN</sequence>
<keyword evidence="2" id="KW-1133">Transmembrane helix</keyword>
<dbReference type="AlphaFoldDB" id="A0A7D5GKV3"/>
<gene>
    <name evidence="3" type="ORF">HYG82_09085</name>
</gene>
<evidence type="ECO:0000313" key="4">
    <source>
        <dbReference type="Proteomes" id="UP000509241"/>
    </source>
</evidence>
<name>A0A7D5GKV3_9EURY</name>
<evidence type="ECO:0000313" key="3">
    <source>
        <dbReference type="EMBL" id="QLG48992.1"/>
    </source>
</evidence>
<dbReference type="GeneID" id="56033442"/>
<keyword evidence="4" id="KW-1185">Reference proteome</keyword>
<feature type="region of interest" description="Disordered" evidence="1">
    <location>
        <begin position="32"/>
        <end position="58"/>
    </location>
</feature>
<organism evidence="3 4">
    <name type="scientific">Natrinema halophilum</name>
    <dbReference type="NCBI Taxonomy" id="1699371"/>
    <lineage>
        <taxon>Archaea</taxon>
        <taxon>Methanobacteriati</taxon>
        <taxon>Methanobacteriota</taxon>
        <taxon>Stenosarchaea group</taxon>
        <taxon>Halobacteria</taxon>
        <taxon>Halobacteriales</taxon>
        <taxon>Natrialbaceae</taxon>
        <taxon>Natrinema</taxon>
    </lineage>
</organism>
<evidence type="ECO:0000256" key="1">
    <source>
        <dbReference type="SAM" id="MobiDB-lite"/>
    </source>
</evidence>
<reference evidence="3 4" key="1">
    <citation type="submission" date="2020-07" db="EMBL/GenBank/DDBJ databases">
        <authorList>
            <person name="Cui H."/>
        </authorList>
    </citation>
    <scope>NUCLEOTIDE SEQUENCE [LARGE SCALE GENOMIC DNA]</scope>
    <source>
        <strain evidence="3 4">YPL8</strain>
    </source>
</reference>
<evidence type="ECO:0000256" key="2">
    <source>
        <dbReference type="SAM" id="Phobius"/>
    </source>
</evidence>
<proteinExistence type="predicted"/>
<protein>
    <submittedName>
        <fullName evidence="3">Uncharacterized protein</fullName>
    </submittedName>
</protein>
<accession>A0A7D5GKV3</accession>
<dbReference type="KEGG" id="haly:HYG82_09085"/>
<feature type="compositionally biased region" description="Acidic residues" evidence="1">
    <location>
        <begin position="44"/>
        <end position="54"/>
    </location>
</feature>
<keyword evidence="2" id="KW-0472">Membrane</keyword>
<dbReference type="OrthoDB" id="170888at2157"/>
<dbReference type="EMBL" id="CP058601">
    <property type="protein sequence ID" value="QLG48992.1"/>
    <property type="molecule type" value="Genomic_DNA"/>
</dbReference>
<feature type="transmembrane region" description="Helical" evidence="2">
    <location>
        <begin position="61"/>
        <end position="78"/>
    </location>
</feature>
<dbReference type="Proteomes" id="UP000509241">
    <property type="component" value="Chromosome"/>
</dbReference>
<keyword evidence="2" id="KW-0812">Transmembrane</keyword>